<keyword evidence="4" id="KW-0560">Oxidoreductase</keyword>
<accession>A0ABQ8R652</accession>
<evidence type="ECO:0000256" key="4">
    <source>
        <dbReference type="ARBA" id="ARBA00023002"/>
    </source>
</evidence>
<keyword evidence="2" id="KW-0285">Flavoprotein</keyword>
<dbReference type="EMBL" id="JAOQBH010000012">
    <property type="protein sequence ID" value="KAJ4127853.1"/>
    <property type="molecule type" value="Genomic_DNA"/>
</dbReference>
<keyword evidence="5" id="KW-0503">Monooxygenase</keyword>
<evidence type="ECO:0000256" key="5">
    <source>
        <dbReference type="ARBA" id="ARBA00023033"/>
    </source>
</evidence>
<evidence type="ECO:0000259" key="6">
    <source>
        <dbReference type="Pfam" id="PF01494"/>
    </source>
</evidence>
<evidence type="ECO:0000313" key="8">
    <source>
        <dbReference type="Proteomes" id="UP001152024"/>
    </source>
</evidence>
<proteinExistence type="predicted"/>
<dbReference type="Pfam" id="PF01494">
    <property type="entry name" value="FAD_binding_3"/>
    <property type="match status" value="1"/>
</dbReference>
<gene>
    <name evidence="7" type="ORF">NW768_008132</name>
</gene>
<dbReference type="Proteomes" id="UP001152024">
    <property type="component" value="Unassembled WGS sequence"/>
</dbReference>
<evidence type="ECO:0000256" key="3">
    <source>
        <dbReference type="ARBA" id="ARBA00022827"/>
    </source>
</evidence>
<keyword evidence="8" id="KW-1185">Reference proteome</keyword>
<comment type="caution">
    <text evidence="7">The sequence shown here is derived from an EMBL/GenBank/DDBJ whole genome shotgun (WGS) entry which is preliminary data.</text>
</comment>
<evidence type="ECO:0000256" key="1">
    <source>
        <dbReference type="ARBA" id="ARBA00001974"/>
    </source>
</evidence>
<dbReference type="PANTHER" id="PTHR47178:SF5">
    <property type="entry name" value="FAD-BINDING DOMAIN-CONTAINING PROTEIN"/>
    <property type="match status" value="1"/>
</dbReference>
<reference evidence="7" key="1">
    <citation type="submission" date="2022-09" db="EMBL/GenBank/DDBJ databases">
        <title>Fusarium specimens isolated from Avocado Roots.</title>
        <authorList>
            <person name="Stajich J."/>
            <person name="Roper C."/>
            <person name="Heimlech-Rivalta G."/>
        </authorList>
    </citation>
    <scope>NUCLEOTIDE SEQUENCE</scope>
    <source>
        <strain evidence="7">CF00095</strain>
    </source>
</reference>
<dbReference type="InterPro" id="IPR036188">
    <property type="entry name" value="FAD/NAD-bd_sf"/>
</dbReference>
<dbReference type="PRINTS" id="PR00420">
    <property type="entry name" value="RNGMNOXGNASE"/>
</dbReference>
<name>A0ABQ8R652_FUSEQ</name>
<sequence>MTVSNSKPILIAGSGLASLLLAQSLKQSNIPFKIFERDSSFVFRAQGYRLRLSDEGLDAIESVLDKATWNRFWEACGKTGGSGYKAFDAITGENTENVIGESLSSRDGKIVGIARGDMRKIFAQGCEDYIEWNKNVTDYELTDNGVRAIFSDGSKSVEGSMLVGGEGIYSRTATRVSDGKLKVYDTGARGIHGQAPTTAFKQLGEGVFRIRDDSHPEGSSFLMTNVRSGDMDNPNIKFGWTMGGNPGVIRAPNDNYAIVGKQAADIAKSISKNWSSKFQPLFEQMDESEAAFWKITCSTPSGVPEWKNEPRVTVIGDAAHSMTPAGGLGANTAVQDSALLGRLLREAGGWSPGVTAAYEKEMRIYGSKAVAQSYSMAVEGFGGHIDEETSPVVNARA</sequence>
<dbReference type="SUPFAM" id="SSF51905">
    <property type="entry name" value="FAD/NAD(P)-binding domain"/>
    <property type="match status" value="1"/>
</dbReference>
<dbReference type="Gene3D" id="3.50.50.60">
    <property type="entry name" value="FAD/NAD(P)-binding domain"/>
    <property type="match status" value="1"/>
</dbReference>
<protein>
    <recommendedName>
        <fullName evidence="6">FAD-binding domain-containing protein</fullName>
    </recommendedName>
</protein>
<feature type="domain" description="FAD-binding" evidence="6">
    <location>
        <begin position="130"/>
        <end position="371"/>
    </location>
</feature>
<evidence type="ECO:0000313" key="7">
    <source>
        <dbReference type="EMBL" id="KAJ4127853.1"/>
    </source>
</evidence>
<evidence type="ECO:0000256" key="2">
    <source>
        <dbReference type="ARBA" id="ARBA00022630"/>
    </source>
</evidence>
<keyword evidence="3" id="KW-0274">FAD</keyword>
<organism evidence="7 8">
    <name type="scientific">Fusarium equiseti</name>
    <name type="common">Fusarium scirpi</name>
    <dbReference type="NCBI Taxonomy" id="61235"/>
    <lineage>
        <taxon>Eukaryota</taxon>
        <taxon>Fungi</taxon>
        <taxon>Dikarya</taxon>
        <taxon>Ascomycota</taxon>
        <taxon>Pezizomycotina</taxon>
        <taxon>Sordariomycetes</taxon>
        <taxon>Hypocreomycetidae</taxon>
        <taxon>Hypocreales</taxon>
        <taxon>Nectriaceae</taxon>
        <taxon>Fusarium</taxon>
        <taxon>Fusarium incarnatum-equiseti species complex</taxon>
    </lineage>
</organism>
<dbReference type="InterPro" id="IPR002938">
    <property type="entry name" value="FAD-bd"/>
</dbReference>
<comment type="cofactor">
    <cofactor evidence="1">
        <name>FAD</name>
        <dbReference type="ChEBI" id="CHEBI:57692"/>
    </cofactor>
</comment>
<dbReference type="PANTHER" id="PTHR47178">
    <property type="entry name" value="MONOOXYGENASE, FAD-BINDING"/>
    <property type="match status" value="1"/>
</dbReference>